<dbReference type="Proteomes" id="UP001141806">
    <property type="component" value="Unassembled WGS sequence"/>
</dbReference>
<comment type="caution">
    <text evidence="2">The sequence shown here is derived from an EMBL/GenBank/DDBJ whole genome shotgun (WGS) entry which is preliminary data.</text>
</comment>
<gene>
    <name evidence="2" type="ORF">NE237_011998</name>
</gene>
<dbReference type="SMART" id="SM00672">
    <property type="entry name" value="CAP10"/>
    <property type="match status" value="1"/>
</dbReference>
<evidence type="ECO:0000313" key="2">
    <source>
        <dbReference type="EMBL" id="KAJ4955215.1"/>
    </source>
</evidence>
<accession>A0A9Q0GX89</accession>
<organism evidence="2 3">
    <name type="scientific">Protea cynaroides</name>
    <dbReference type="NCBI Taxonomy" id="273540"/>
    <lineage>
        <taxon>Eukaryota</taxon>
        <taxon>Viridiplantae</taxon>
        <taxon>Streptophyta</taxon>
        <taxon>Embryophyta</taxon>
        <taxon>Tracheophyta</taxon>
        <taxon>Spermatophyta</taxon>
        <taxon>Magnoliopsida</taxon>
        <taxon>Proteales</taxon>
        <taxon>Proteaceae</taxon>
        <taxon>Protea</taxon>
    </lineage>
</organism>
<dbReference type="AlphaFoldDB" id="A0A9Q0GX89"/>
<feature type="domain" description="Glycosyl transferase CAP10" evidence="1">
    <location>
        <begin position="100"/>
        <end position="349"/>
    </location>
</feature>
<reference evidence="2" key="1">
    <citation type="journal article" date="2023" name="Plant J.">
        <title>The genome of the king protea, Protea cynaroides.</title>
        <authorList>
            <person name="Chang J."/>
            <person name="Duong T.A."/>
            <person name="Schoeman C."/>
            <person name="Ma X."/>
            <person name="Roodt D."/>
            <person name="Barker N."/>
            <person name="Li Z."/>
            <person name="Van de Peer Y."/>
            <person name="Mizrachi E."/>
        </authorList>
    </citation>
    <scope>NUCLEOTIDE SEQUENCE</scope>
    <source>
        <tissue evidence="2">Young leaves</tissue>
    </source>
</reference>
<keyword evidence="3" id="KW-1185">Reference proteome</keyword>
<dbReference type="InterPro" id="IPR006598">
    <property type="entry name" value="CAP10"/>
</dbReference>
<evidence type="ECO:0000313" key="3">
    <source>
        <dbReference type="Proteomes" id="UP001141806"/>
    </source>
</evidence>
<name>A0A9Q0GX89_9MAGN</name>
<dbReference type="PANTHER" id="PTHR12203:SF99">
    <property type="entry name" value="OS04G0534100 PROTEIN"/>
    <property type="match status" value="1"/>
</dbReference>
<dbReference type="EMBL" id="JAMYWD010000011">
    <property type="protein sequence ID" value="KAJ4955215.1"/>
    <property type="molecule type" value="Genomic_DNA"/>
</dbReference>
<proteinExistence type="predicted"/>
<protein>
    <recommendedName>
        <fullName evidence="1">Glycosyl transferase CAP10 domain-containing protein</fullName>
    </recommendedName>
</protein>
<dbReference type="PANTHER" id="PTHR12203">
    <property type="entry name" value="KDEL LYS-ASP-GLU-LEU CONTAINING - RELATED"/>
    <property type="match status" value="1"/>
</dbReference>
<sequence length="422" mass="49614">MLNETKRCPATVSPVKFETTENDHNVSCPEYFRWIHEDLKPWKVTGITRDMMMKAKKNASFRLVIVKGRVYIKKYKQAFQTRDLFTWWGIVQLLRKYPGRLPDLDLMFNCDDRPAIKSSDYPKPNATVPPPLFHYCGTSWSSAIVFPDWSFWGWPEINIKPWEVLIKELKEGNERTKWIQREPYAFWKGNPGTSKARKDLMKCSPTDQKDWKVRAYAQDWKKEIQEGFKESDVAKQCRHKYRIYVEGRGWSISQKYVLACDSVTLFVKPQYYDFTTRSLIPMYHYFPIKGDDICREIKFAIDWGNIYKQEAQAIGRRASNFIQEELKMDYVYDYMFNLLKEYAELLKYKPTIPNGAIEFCSETMACHADGLAKKFMMDSMVKTPADTAPCTMLPPYDPPAIQAFLKDKEDTLKQVEEMVKKS</sequence>
<dbReference type="OrthoDB" id="202415at2759"/>
<evidence type="ECO:0000259" key="1">
    <source>
        <dbReference type="SMART" id="SM00672"/>
    </source>
</evidence>
<dbReference type="Pfam" id="PF05686">
    <property type="entry name" value="Glyco_transf_90"/>
    <property type="match status" value="1"/>
</dbReference>
<dbReference type="InterPro" id="IPR051091">
    <property type="entry name" value="O-Glucosyltr/Glycosyltrsf_90"/>
</dbReference>